<dbReference type="PROSITE" id="PS51783">
    <property type="entry name" value="PH_BEACH"/>
    <property type="match status" value="1"/>
</dbReference>
<feature type="compositionally biased region" description="Acidic residues" evidence="8">
    <location>
        <begin position="2281"/>
        <end position="2291"/>
    </location>
</feature>
<dbReference type="SMART" id="SM00320">
    <property type="entry name" value="WD40"/>
    <property type="match status" value="5"/>
</dbReference>
<keyword evidence="13" id="KW-1185">Reference proteome</keyword>
<dbReference type="FunFam" id="1.10.1540.10:FF:000002">
    <property type="entry name" value="WD repeat and FYVE domain containing 3"/>
    <property type="match status" value="1"/>
</dbReference>
<dbReference type="SUPFAM" id="SSF49899">
    <property type="entry name" value="Concanavalin A-like lectins/glucanases"/>
    <property type="match status" value="1"/>
</dbReference>
<dbReference type="InterPro" id="IPR000306">
    <property type="entry name" value="Znf_FYVE"/>
</dbReference>
<comment type="caution">
    <text evidence="12">The sequence shown here is derived from an EMBL/GenBank/DDBJ whole genome shotgun (WGS) entry which is preliminary data.</text>
</comment>
<feature type="repeat" description="WD" evidence="7">
    <location>
        <begin position="2922"/>
        <end position="2963"/>
    </location>
</feature>
<dbReference type="SUPFAM" id="SSF81837">
    <property type="entry name" value="BEACH domain"/>
    <property type="match status" value="1"/>
</dbReference>
<dbReference type="CDD" id="cd06071">
    <property type="entry name" value="Beach"/>
    <property type="match status" value="1"/>
</dbReference>
<dbReference type="InterPro" id="IPR017455">
    <property type="entry name" value="Znf_FYVE-rel"/>
</dbReference>
<dbReference type="InterPro" id="IPR036372">
    <property type="entry name" value="BEACH_dom_sf"/>
</dbReference>
<evidence type="ECO:0008006" key="14">
    <source>
        <dbReference type="Google" id="ProtNLM"/>
    </source>
</evidence>
<dbReference type="GO" id="GO:0008270">
    <property type="term" value="F:zinc ion binding"/>
    <property type="evidence" value="ECO:0007669"/>
    <property type="project" value="UniProtKB-KW"/>
</dbReference>
<keyword evidence="1 7" id="KW-0853">WD repeat</keyword>
<dbReference type="OrthoDB" id="10018316at2759"/>
<evidence type="ECO:0000313" key="12">
    <source>
        <dbReference type="EMBL" id="CAI5448055.1"/>
    </source>
</evidence>
<feature type="compositionally biased region" description="Low complexity" evidence="8">
    <location>
        <begin position="2292"/>
        <end position="2316"/>
    </location>
</feature>
<dbReference type="PROSITE" id="PS50197">
    <property type="entry name" value="BEACH"/>
    <property type="match status" value="1"/>
</dbReference>
<dbReference type="Gene3D" id="1.10.1540.10">
    <property type="entry name" value="BEACH domain"/>
    <property type="match status" value="1"/>
</dbReference>
<dbReference type="EMBL" id="CANHGI010000004">
    <property type="protein sequence ID" value="CAI5448055.1"/>
    <property type="molecule type" value="Genomic_DNA"/>
</dbReference>
<dbReference type="SMART" id="SM00064">
    <property type="entry name" value="FYVE"/>
    <property type="match status" value="1"/>
</dbReference>
<feature type="domain" description="FYVE-type" evidence="9">
    <location>
        <begin position="3202"/>
        <end position="3262"/>
    </location>
</feature>
<evidence type="ECO:0000256" key="3">
    <source>
        <dbReference type="ARBA" id="ARBA00022737"/>
    </source>
</evidence>
<gene>
    <name evidence="12" type="ORF">CAMP_LOCUS10692</name>
</gene>
<dbReference type="SMART" id="SM01026">
    <property type="entry name" value="Beach"/>
    <property type="match status" value="1"/>
</dbReference>
<evidence type="ECO:0000256" key="8">
    <source>
        <dbReference type="SAM" id="MobiDB-lite"/>
    </source>
</evidence>
<evidence type="ECO:0000256" key="4">
    <source>
        <dbReference type="ARBA" id="ARBA00022771"/>
    </source>
</evidence>
<dbReference type="InterPro" id="IPR023362">
    <property type="entry name" value="PH-BEACH_dom"/>
</dbReference>
<dbReference type="Gene3D" id="2.30.29.30">
    <property type="entry name" value="Pleckstrin-homology domain (PH domain)/Phosphotyrosine-binding domain (PTB)"/>
    <property type="match status" value="1"/>
</dbReference>
<dbReference type="Proteomes" id="UP001152747">
    <property type="component" value="Unassembled WGS sequence"/>
</dbReference>
<sequence length="3265" mass="366806">MGDERTLSLLHLRKTFSEYLKIPVSGARPNDPNRLLPLFHKVMSMYTSQELAIEFKEIVHFATFLCSVLVKEVRQRAASSGTIEAAQSISEFLEPGKMGWPILESIRFLLAAEDEVMINAACKVSLPSTLVKTIYLFFDLPAAENPENRREELYEMVSTIMEGLCKFKCVSEELVRKDDLLLLFVGTTSQVSENNNNWRKLCAKLLEVIADKSLTNAIIKYVVVKKCVRIYVKNLSQANLDAQKTAEAIICLACFLKNSAYLTDQLLQEFYEADGYTMIKEFLLRNEKDEELVRNILIMTISLITSGKFEILPQWTSGLVQLPNFQLPQPIGNGSSVRNLNAFSLLYHVFIESSNEQVSCTVIDILQSIYSCDHANYFILDREYPLSIFIDQLERKTQKTRLKLVELVEFAVFQLSHIPCRELISLCVLLKTEISNGKTEMCTIIVQMCFKLITIDAIIKDAFREVGLLDSLCYIIRKIREEQPKKCENMMKLALLTTDLLTIIIKNNIENGKLFTECFGARLLVEIIGEVDEEWRSSLLQLLKQLLIIAPTDQYIVNVVNILNEKSPLDNLPTMFSLLKALLGVVRESHKVRIQFRKSGGFLALCALILGLEKKFEDVGDGEKVSKEFCEILEFLHLIFKVFTLSMRFEPSNAKYFGSEISWDSITSLLRLTSIFNENTVVSTTEPEWKIGVSEISDEISACHEVFKMDDNIEAGNVPAGMPFKIYFGCYIIRLIFNMALDNYEKMQSDIKWTEGTLEESIVTWNSSILVHPGAIISMLNLLPGIGAENQQSSNNSISKWTVGAQYYVSLLLKTILKSERNQQIMCQIDMPKYLLEISSKLFQATDQQNEHILMQPFYYLLERLSYQSLTPNQLRQFLRLDNPLCCRSLDEEIGGEIMIYEGGPVPLQRVKALVSMMTPRDQQIGTAPSFVEFDMSIEGFAAIYLPTLAPIFSTPTKSERIFPPLNGFTYCSWIYLDTLSDKKLDPHPVRLLTITRAVTGGNEKNNSKNLACFQVQLSAIDRSILISTDENDQPGTDLEKKMASISTMNDKNIRICVADIVRVGEWFHLAVIFNRSVLKSSQVSIFINGKHIATQKLMYISQNAGANTNSSQSLAQTQAVNAAVGTLPALRRPSRLRFRMASIILVEEPMSPECVRQVYQLQPHYIGNFQTVEKCAMALVQEEKIVFSLSAAATQELTLAKIRAMYGKIEAEILSHHLGISPNDHSTPLRVLTNTVSHAPGPGRSFGGVIVGYLGMRTFTPRPVPSLLDSIGGFACIYGLIAMAVDSEGLYASLKSLVSAIRSNPKLLATLNNNRSYQILAVLLEDKSKMLNSHIMHMVFNVTGTADTSKEHATIPNPPAFEDLLCDLKVWKAAPVELHKMLFEHFYELITDHQINNLQIVRKSSLLSRLLLTIYDDPQITQNTDEIVFNLISAILQPPCDTKSILKIGQIVGATLSGSSEVEEAPFHISELQKLFLAEPSSKIHLIYIRNRLLNMLSNFLSNSNSQIQATLSDQIVKVLGFDWLFALMTPGVHSGTLYLALRILLLILNQPVQLARFKEGTSNGGWLSEADSVVRNRAAVVLGFSVSANSGSVGSKIDINPEIANCGGFGALEHLMAAHAEKPWPYYAMLSILVGQPISNLRYCEQFNMELVWTHVFGLSSKSSVFEAINGANFCFDALIPLFSMCRAAIHNSEEKIGENANTVIQMITFIYQNSAAFFQIAHTDEFILALFSSLIQDTNSMGVQRQMRKASHDFSPDPEYFQSFLSQPNVKMIMDLLKKIISDNLQTNSSKTDTLIDILMENIAESGITRKTQIACLTHLLHSTLEHVVATDLLTSSALPPSQQPQQIAQIIQNISNLSSRAVDGYWNGLINQGESIRMLSTLYHLQSIISAKKCESGNVVNGIMRISLFILSRPIDCVPVQLAVLDALSSLVSKRYIFLASNEPWFYASLTHLIFMLSVTPDVLFTGGNDLDRTSAQVALCATRVWTDLIIPKQALIEEVFKRPTVSEINAARALLAHSAGTHWQQFVDSQLRGTSQNVPLSATTKEMISSRITKVATGISRFAAARSLSVTQTQSQIVKPWRCAGNAVDANVIFMWLKVHISLIKELLRAQSTRYDEWHAHVRKWCLHDWHQCEAELTRERGIWGPERASKLEKFKLDLTEGPTRIRRKLIPHRTFYHLYPYRPHLDIPTAKAQRAKVAISHDSKLYYEQCSKFRKRILDVRIIDSSATVSTPSEEKTAIFTSFTDLSQINSSLIRRLSTTVVPATLPAQQSESVEINEEEEESPENSESISQASQTQSLSQSQAQTTTTTKEPEQPVVEKKPGPDNQTLLRLLEQGEQLHSMFRCARIQGLETAEGLLLFGREHFYVVDGFTLLKTKEIRDLDFLSSDMHDPIVPYPATGATQPPKSSRLCSKFSYNMIREVHKRRYLLQPIALEVFSSDGRNYLLAFPKKIRDRVFDKLTSMATRLSDKVDLLGSQKVGGALLNSLILIGQQSVTQKWLNGTITNFQYLMHLNTLAGRCYNDLSQYPIFPWIVKDYQSEILDFTNPGLTFRELGKPMGAQTPDRLEQFLKRYREWDDPSGETPPYMYGTHYSSAMIVVSYLVRLEPFTSQFLSLQGGHFDLADRMFHSVGDAFQSAAKNNMADVKELIPEFFTLPEMFENRNSFDLGVKQNGTLVNDVVLPNWALGDAREFVRCHRQALESDYVSSHLHEWIDLIFGWKQNGEEAVKANNLFHHLFYEGSVDFERIDDPLTRNATIGFVNNFGQIPTQLFKKPHPQKKVNILEGYSNTPGVTTQRLFYHAIHNLTPPQTPYKELRSAVGSINQNDKIGVVALEQNKVLLTGSNRFVTWGLPDRSVRIGQIDSDKSVCIHEMCEVDEMTCVAAGDEWTLFYGNTNGCITVWNVNTKPLSMKKVSVLNGHSDAVTCLVSCQSHAVLVSASRDSTVLIWHLSEMFLIRQLAKHPQPVVAVAINDSTGDIATASATLLHVWTLNGALLAKINTCDVAPTIDPQQMIISLAFSTMNEWDNDNVIMCGTSDGCVKIYSCVMVENDGTIQKTTEETSNYSTPESSNKSIQIAARLEKQRRRLKGGGVSMSTVASSEDSAASSEPASPKFNNSSEMKDVIGDDTQKYVRVLVQRTALTMHTAFNRPDNIHPAPITAIAPSRDHKCLYIGDGIGRVWCWQSGEGGGRADHWVQDVTRQRCDDCEHKFSLADRKHHCRNCGQIFCSSCSRFESHITRMNISRPVRVCRKCFLRLQQNS</sequence>
<evidence type="ECO:0000259" key="11">
    <source>
        <dbReference type="PROSITE" id="PS51783"/>
    </source>
</evidence>
<proteinExistence type="predicted"/>
<dbReference type="Pfam" id="PF14844">
    <property type="entry name" value="PH_BEACH"/>
    <property type="match status" value="1"/>
</dbReference>
<organism evidence="12 13">
    <name type="scientific">Caenorhabditis angaria</name>
    <dbReference type="NCBI Taxonomy" id="860376"/>
    <lineage>
        <taxon>Eukaryota</taxon>
        <taxon>Metazoa</taxon>
        <taxon>Ecdysozoa</taxon>
        <taxon>Nematoda</taxon>
        <taxon>Chromadorea</taxon>
        <taxon>Rhabditida</taxon>
        <taxon>Rhabditina</taxon>
        <taxon>Rhabditomorpha</taxon>
        <taxon>Rhabditoidea</taxon>
        <taxon>Rhabditidae</taxon>
        <taxon>Peloderinae</taxon>
        <taxon>Caenorhabditis</taxon>
    </lineage>
</organism>
<dbReference type="InterPro" id="IPR000409">
    <property type="entry name" value="BEACH_dom"/>
</dbReference>
<dbReference type="PANTHER" id="PTHR46108">
    <property type="entry name" value="BLUE CHEESE"/>
    <property type="match status" value="1"/>
</dbReference>
<dbReference type="InterPro" id="IPR015943">
    <property type="entry name" value="WD40/YVTN_repeat-like_dom_sf"/>
</dbReference>
<dbReference type="PROSITE" id="PS50082">
    <property type="entry name" value="WD_REPEATS_2"/>
    <property type="match status" value="1"/>
</dbReference>
<dbReference type="Pfam" id="PF00400">
    <property type="entry name" value="WD40"/>
    <property type="match status" value="1"/>
</dbReference>
<dbReference type="Pfam" id="PF01363">
    <property type="entry name" value="FYVE"/>
    <property type="match status" value="1"/>
</dbReference>
<keyword evidence="2" id="KW-0479">Metal-binding</keyword>
<dbReference type="CDD" id="cd15719">
    <property type="entry name" value="FYVE_WDFY3"/>
    <property type="match status" value="1"/>
</dbReference>
<evidence type="ECO:0000256" key="6">
    <source>
        <dbReference type="PROSITE-ProRule" id="PRU00091"/>
    </source>
</evidence>
<dbReference type="PROSITE" id="PS50178">
    <property type="entry name" value="ZF_FYVE"/>
    <property type="match status" value="1"/>
</dbReference>
<keyword evidence="4 6" id="KW-0863">Zinc-finger</keyword>
<dbReference type="Pfam" id="PF02138">
    <property type="entry name" value="Beach"/>
    <property type="match status" value="1"/>
</dbReference>
<evidence type="ECO:0000259" key="10">
    <source>
        <dbReference type="PROSITE" id="PS50197"/>
    </source>
</evidence>
<protein>
    <recommendedName>
        <fullName evidence="14">WD repeat and FYVE domain-containing protein 3</fullName>
    </recommendedName>
</protein>
<feature type="domain" description="BEACH-type PH" evidence="11">
    <location>
        <begin position="2340"/>
        <end position="2467"/>
    </location>
</feature>
<dbReference type="InterPro" id="IPR013083">
    <property type="entry name" value="Znf_RING/FYVE/PHD"/>
</dbReference>
<evidence type="ECO:0000256" key="1">
    <source>
        <dbReference type="ARBA" id="ARBA00022574"/>
    </source>
</evidence>
<dbReference type="SUPFAM" id="SSF50978">
    <property type="entry name" value="WD40 repeat-like"/>
    <property type="match status" value="1"/>
</dbReference>
<dbReference type="Gene3D" id="3.30.40.10">
    <property type="entry name" value="Zinc/RING finger domain, C3HC4 (zinc finger)"/>
    <property type="match status" value="1"/>
</dbReference>
<dbReference type="Gene3D" id="2.130.10.10">
    <property type="entry name" value="YVTN repeat-like/Quinoprotein amine dehydrogenase"/>
    <property type="match status" value="1"/>
</dbReference>
<dbReference type="SUPFAM" id="SSF50729">
    <property type="entry name" value="PH domain-like"/>
    <property type="match status" value="1"/>
</dbReference>
<feature type="compositionally biased region" description="Basic and acidic residues" evidence="8">
    <location>
        <begin position="2317"/>
        <end position="2329"/>
    </location>
</feature>
<feature type="region of interest" description="Disordered" evidence="8">
    <location>
        <begin position="3091"/>
        <end position="3126"/>
    </location>
</feature>
<dbReference type="InterPro" id="IPR013320">
    <property type="entry name" value="ConA-like_dom_sf"/>
</dbReference>
<evidence type="ECO:0000313" key="13">
    <source>
        <dbReference type="Proteomes" id="UP001152747"/>
    </source>
</evidence>
<dbReference type="PROSITE" id="PS50294">
    <property type="entry name" value="WD_REPEATS_REGION"/>
    <property type="match status" value="1"/>
</dbReference>
<evidence type="ECO:0000259" key="9">
    <source>
        <dbReference type="PROSITE" id="PS50178"/>
    </source>
</evidence>
<dbReference type="InterPro" id="IPR011011">
    <property type="entry name" value="Znf_FYVE_PHD"/>
</dbReference>
<dbReference type="InterPro" id="IPR051944">
    <property type="entry name" value="BEACH_domain_protein"/>
</dbReference>
<dbReference type="InterPro" id="IPR011993">
    <property type="entry name" value="PH-like_dom_sf"/>
</dbReference>
<name>A0A9P1ILY7_9PELO</name>
<keyword evidence="5" id="KW-0862">Zinc</keyword>
<evidence type="ECO:0000256" key="5">
    <source>
        <dbReference type="ARBA" id="ARBA00022833"/>
    </source>
</evidence>
<dbReference type="InterPro" id="IPR036322">
    <property type="entry name" value="WD40_repeat_dom_sf"/>
</dbReference>
<feature type="region of interest" description="Disordered" evidence="8">
    <location>
        <begin position="2272"/>
        <end position="2332"/>
    </location>
</feature>
<feature type="compositionally biased region" description="Low complexity" evidence="8">
    <location>
        <begin position="3103"/>
        <end position="3117"/>
    </location>
</feature>
<dbReference type="SUPFAM" id="SSF57903">
    <property type="entry name" value="FYVE/PHD zinc finger"/>
    <property type="match status" value="1"/>
</dbReference>
<feature type="domain" description="BEACH" evidence="10">
    <location>
        <begin position="2490"/>
        <end position="2784"/>
    </location>
</feature>
<dbReference type="PANTHER" id="PTHR46108:SF4">
    <property type="entry name" value="BLUE CHEESE"/>
    <property type="match status" value="1"/>
</dbReference>
<dbReference type="InterPro" id="IPR001680">
    <property type="entry name" value="WD40_rpt"/>
</dbReference>
<accession>A0A9P1ILY7</accession>
<dbReference type="Gene3D" id="2.60.120.200">
    <property type="match status" value="1"/>
</dbReference>
<evidence type="ECO:0000256" key="2">
    <source>
        <dbReference type="ARBA" id="ARBA00022723"/>
    </source>
</evidence>
<evidence type="ECO:0000256" key="7">
    <source>
        <dbReference type="PROSITE-ProRule" id="PRU00221"/>
    </source>
</evidence>
<reference evidence="12" key="1">
    <citation type="submission" date="2022-11" db="EMBL/GenBank/DDBJ databases">
        <authorList>
            <person name="Kikuchi T."/>
        </authorList>
    </citation>
    <scope>NUCLEOTIDE SEQUENCE</scope>
    <source>
        <strain evidence="12">PS1010</strain>
    </source>
</reference>
<dbReference type="CDD" id="cd01201">
    <property type="entry name" value="PH_BEACH"/>
    <property type="match status" value="1"/>
</dbReference>
<keyword evidence="3" id="KW-0677">Repeat</keyword>